<protein>
    <submittedName>
        <fullName evidence="3">Right-handed parallel beta-helix repeat-containing protein</fullName>
    </submittedName>
</protein>
<reference evidence="3 4" key="1">
    <citation type="journal article" date="2019" name="Int. J. Syst. Evol. Microbiol.">
        <title>The Global Catalogue of Microorganisms (GCM) 10K type strain sequencing project: providing services to taxonomists for standard genome sequencing and annotation.</title>
        <authorList>
            <consortium name="The Broad Institute Genomics Platform"/>
            <consortium name="The Broad Institute Genome Sequencing Center for Infectious Disease"/>
            <person name="Wu L."/>
            <person name="Ma J."/>
        </authorList>
    </citation>
    <scope>NUCLEOTIDE SEQUENCE [LARGE SCALE GENOMIC DNA]</scope>
    <source>
        <strain evidence="3 4">CGMCC 1.12553</strain>
    </source>
</reference>
<dbReference type="SUPFAM" id="SSF51126">
    <property type="entry name" value="Pectin lyase-like"/>
    <property type="match status" value="1"/>
</dbReference>
<name>A0ABD5PEU7_9EURY</name>
<dbReference type="Pfam" id="PF13229">
    <property type="entry name" value="Beta_helix"/>
    <property type="match status" value="1"/>
</dbReference>
<dbReference type="SMART" id="SM00710">
    <property type="entry name" value="PbH1"/>
    <property type="match status" value="3"/>
</dbReference>
<organism evidence="3 4">
    <name type="scientific">Halobium salinum</name>
    <dbReference type="NCBI Taxonomy" id="1364940"/>
    <lineage>
        <taxon>Archaea</taxon>
        <taxon>Methanobacteriati</taxon>
        <taxon>Methanobacteriota</taxon>
        <taxon>Stenosarchaea group</taxon>
        <taxon>Halobacteria</taxon>
        <taxon>Halobacteriales</taxon>
        <taxon>Haloferacaceae</taxon>
        <taxon>Halobium</taxon>
    </lineage>
</organism>
<proteinExistence type="predicted"/>
<evidence type="ECO:0000313" key="3">
    <source>
        <dbReference type="EMBL" id="MFC4359253.1"/>
    </source>
</evidence>
<dbReference type="InterPro" id="IPR012334">
    <property type="entry name" value="Pectin_lyas_fold"/>
</dbReference>
<keyword evidence="4" id="KW-1185">Reference proteome</keyword>
<dbReference type="Gene3D" id="2.160.20.10">
    <property type="entry name" value="Single-stranded right-handed beta-helix, Pectin lyase-like"/>
    <property type="match status" value="1"/>
</dbReference>
<feature type="domain" description="Right handed beta helix" evidence="2">
    <location>
        <begin position="206"/>
        <end position="299"/>
    </location>
</feature>
<dbReference type="InterPro" id="IPR039448">
    <property type="entry name" value="Beta_helix"/>
</dbReference>
<dbReference type="InterPro" id="IPR011050">
    <property type="entry name" value="Pectin_lyase_fold/virulence"/>
</dbReference>
<evidence type="ECO:0000259" key="2">
    <source>
        <dbReference type="Pfam" id="PF13229"/>
    </source>
</evidence>
<dbReference type="InterPro" id="IPR006626">
    <property type="entry name" value="PbH1"/>
</dbReference>
<accession>A0ABD5PEU7</accession>
<dbReference type="Proteomes" id="UP001595921">
    <property type="component" value="Unassembled WGS sequence"/>
</dbReference>
<feature type="region of interest" description="Disordered" evidence="1">
    <location>
        <begin position="87"/>
        <end position="110"/>
    </location>
</feature>
<sequence>MVTPHNETVVQGTWSDVVTAIQNAEPGATVTIHEKSDGSAYQPTNDTTPVEINKDLTIVGSGDVRFDWDDWAYKYLFVIKGSKRSTESLDSDTQAGGTYDDSSDQADHLDYPASLTVPGDLNVIHDDAYWSSDNSYHRGESHVVQDEAENGDVRVEESLIYDYLTSRNAKVEVIEPVEFHLKNVELDGPSAVDKDIDGDGYKDFFEGIKLKWCKDSTLENVTVRNCSSIGLQIDECYNIDITDSKFEKCKKDGIGYGVVVYNASAHVSIKDSHLNECRHGLSVGTNRFGQSRNVSVEDCVLGTSTLQILDAHPTCESLHVQNCHFQLGTEMPLFSGARYTSLERNQIFDSWKVNVRGNPPNPVFNVENNTFVRPKQTPSEWSTSDQMNLHRNNIVDTI</sequence>
<evidence type="ECO:0000313" key="4">
    <source>
        <dbReference type="Proteomes" id="UP001595921"/>
    </source>
</evidence>
<gene>
    <name evidence="3" type="ORF">ACFO0N_15005</name>
</gene>
<dbReference type="EMBL" id="JBHSDS010000008">
    <property type="protein sequence ID" value="MFC4359253.1"/>
    <property type="molecule type" value="Genomic_DNA"/>
</dbReference>
<dbReference type="RefSeq" id="WP_267622866.1">
    <property type="nucleotide sequence ID" value="NZ_JAODIW010000006.1"/>
</dbReference>
<dbReference type="AlphaFoldDB" id="A0ABD5PEU7"/>
<comment type="caution">
    <text evidence="3">The sequence shown here is derived from an EMBL/GenBank/DDBJ whole genome shotgun (WGS) entry which is preliminary data.</text>
</comment>
<evidence type="ECO:0000256" key="1">
    <source>
        <dbReference type="SAM" id="MobiDB-lite"/>
    </source>
</evidence>